<protein>
    <submittedName>
        <fullName evidence="2">Uncharacterized protein</fullName>
    </submittedName>
</protein>
<keyword evidence="1" id="KW-0472">Membrane</keyword>
<organism evidence="2 3">
    <name type="scientific">Roseococcus pinisoli</name>
    <dbReference type="NCBI Taxonomy" id="2835040"/>
    <lineage>
        <taxon>Bacteria</taxon>
        <taxon>Pseudomonadati</taxon>
        <taxon>Pseudomonadota</taxon>
        <taxon>Alphaproteobacteria</taxon>
        <taxon>Acetobacterales</taxon>
        <taxon>Roseomonadaceae</taxon>
        <taxon>Roseococcus</taxon>
    </lineage>
</organism>
<dbReference type="EMBL" id="JAHCDA010000003">
    <property type="protein sequence ID" value="MBS7812336.1"/>
    <property type="molecule type" value="Genomic_DNA"/>
</dbReference>
<comment type="caution">
    <text evidence="2">The sequence shown here is derived from an EMBL/GenBank/DDBJ whole genome shotgun (WGS) entry which is preliminary data.</text>
</comment>
<evidence type="ECO:0000313" key="2">
    <source>
        <dbReference type="EMBL" id="MBS7812336.1"/>
    </source>
</evidence>
<evidence type="ECO:0000256" key="1">
    <source>
        <dbReference type="SAM" id="Phobius"/>
    </source>
</evidence>
<name>A0ABS5QG91_9PROT</name>
<keyword evidence="3" id="KW-1185">Reference proteome</keyword>
<gene>
    <name evidence="2" type="ORF">KHU32_15405</name>
</gene>
<keyword evidence="1" id="KW-0812">Transmembrane</keyword>
<dbReference type="Proteomes" id="UP000766336">
    <property type="component" value="Unassembled WGS sequence"/>
</dbReference>
<sequence>MADVNDRIRELEQSDSALRLATAVHEAVCAERYRGITWRLNILVALFVATLGAAAAGNPVMQALSRIFTGS</sequence>
<reference evidence="2 3" key="1">
    <citation type="submission" date="2021-05" db="EMBL/GenBank/DDBJ databases">
        <title>Roseococcus sp. XZZS9, whole genome shotgun sequencing project.</title>
        <authorList>
            <person name="Zhao G."/>
            <person name="Shen L."/>
        </authorList>
    </citation>
    <scope>NUCLEOTIDE SEQUENCE [LARGE SCALE GENOMIC DNA]</scope>
    <source>
        <strain evidence="2 3">XZZS9</strain>
    </source>
</reference>
<keyword evidence="1" id="KW-1133">Transmembrane helix</keyword>
<accession>A0ABS5QG91</accession>
<proteinExistence type="predicted"/>
<feature type="transmembrane region" description="Helical" evidence="1">
    <location>
        <begin position="40"/>
        <end position="61"/>
    </location>
</feature>
<evidence type="ECO:0000313" key="3">
    <source>
        <dbReference type="Proteomes" id="UP000766336"/>
    </source>
</evidence>
<dbReference type="RefSeq" id="WP_213671044.1">
    <property type="nucleotide sequence ID" value="NZ_JAHCDA010000003.1"/>
</dbReference>